<feature type="region of interest" description="Disordered" evidence="1">
    <location>
        <begin position="174"/>
        <end position="194"/>
    </location>
</feature>
<name>A0A699S432_TANCI</name>
<protein>
    <submittedName>
        <fullName evidence="2">Uncharacterized protein</fullName>
    </submittedName>
</protein>
<evidence type="ECO:0000256" key="1">
    <source>
        <dbReference type="SAM" id="MobiDB-lite"/>
    </source>
</evidence>
<feature type="non-terminal residue" evidence="2">
    <location>
        <position position="1"/>
    </location>
</feature>
<comment type="caution">
    <text evidence="2">The sequence shown here is derived from an EMBL/GenBank/DDBJ whole genome shotgun (WGS) entry which is preliminary data.</text>
</comment>
<accession>A0A699S432</accession>
<feature type="non-terminal residue" evidence="2">
    <location>
        <position position="229"/>
    </location>
</feature>
<sequence length="229" mass="24582">GLLLLGVSYARFRMGAPRSSGRPAAPEAAPTAAAGAGVRRSPVVFGAGTGLWQLGQLTRVQFLNVVRAWSFRALVFFGVVNLGQQRVWTLLPHYHYRVLGRAGLARARNQVAAGVRRAADTQLGALYQQAVGADGRADGAVRGAGTHGRCHPALPRLPRPRAGFVRQRLFTASSQPAGAVRPHDGRANHRQQQVRGLHGDDTLLRGSVYRARCPGAAPRAAEVRRHHPL</sequence>
<evidence type="ECO:0000313" key="2">
    <source>
        <dbReference type="EMBL" id="GFC92162.1"/>
    </source>
</evidence>
<proteinExistence type="predicted"/>
<organism evidence="2">
    <name type="scientific">Tanacetum cinerariifolium</name>
    <name type="common">Dalmatian daisy</name>
    <name type="synonym">Chrysanthemum cinerariifolium</name>
    <dbReference type="NCBI Taxonomy" id="118510"/>
    <lineage>
        <taxon>Eukaryota</taxon>
        <taxon>Viridiplantae</taxon>
        <taxon>Streptophyta</taxon>
        <taxon>Embryophyta</taxon>
        <taxon>Tracheophyta</taxon>
        <taxon>Spermatophyta</taxon>
        <taxon>Magnoliopsida</taxon>
        <taxon>eudicotyledons</taxon>
        <taxon>Gunneridae</taxon>
        <taxon>Pentapetalae</taxon>
        <taxon>asterids</taxon>
        <taxon>campanulids</taxon>
        <taxon>Asterales</taxon>
        <taxon>Asteraceae</taxon>
        <taxon>Asteroideae</taxon>
        <taxon>Anthemideae</taxon>
        <taxon>Anthemidinae</taxon>
        <taxon>Tanacetum</taxon>
    </lineage>
</organism>
<reference evidence="2" key="1">
    <citation type="journal article" date="2019" name="Sci. Rep.">
        <title>Draft genome of Tanacetum cinerariifolium, the natural source of mosquito coil.</title>
        <authorList>
            <person name="Yamashiro T."/>
            <person name="Shiraishi A."/>
            <person name="Satake H."/>
            <person name="Nakayama K."/>
        </authorList>
    </citation>
    <scope>NUCLEOTIDE SEQUENCE</scope>
</reference>
<gene>
    <name evidence="2" type="ORF">Tci_864132</name>
</gene>
<dbReference type="AlphaFoldDB" id="A0A699S432"/>
<dbReference type="EMBL" id="BKCJ011136056">
    <property type="protein sequence ID" value="GFC92162.1"/>
    <property type="molecule type" value="Genomic_DNA"/>
</dbReference>